<gene>
    <name evidence="1" type="ORF">RJ40_10280</name>
</gene>
<dbReference type="AlphaFoldDB" id="A0A8A3S6E8"/>
<reference evidence="1" key="1">
    <citation type="journal article" date="2001" name="Int. J. Syst. Evol. Microbiol.">
        <title>Methanofollis aquaemaris sp. nov., a methanogen isolated from an aquaculture fish pond.</title>
        <authorList>
            <person name="Lai M.C."/>
            <person name="Chen S.C."/>
        </authorList>
    </citation>
    <scope>NUCLEOTIDE SEQUENCE</scope>
    <source>
        <strain evidence="1">N2F9704</strain>
    </source>
</reference>
<protein>
    <recommendedName>
        <fullName evidence="3">Transposase</fullName>
    </recommendedName>
</protein>
<evidence type="ECO:0000313" key="1">
    <source>
        <dbReference type="EMBL" id="QSZ67857.1"/>
    </source>
</evidence>
<name>A0A8A3S6E8_9EURY</name>
<dbReference type="KEGG" id="maqe:RJ40_10280"/>
<accession>A0A8A3S6E8</accession>
<evidence type="ECO:0008006" key="3">
    <source>
        <dbReference type="Google" id="ProtNLM"/>
    </source>
</evidence>
<organism evidence="1 2">
    <name type="scientific">Methanofollis aquaemaris</name>
    <dbReference type="NCBI Taxonomy" id="126734"/>
    <lineage>
        <taxon>Archaea</taxon>
        <taxon>Methanobacteriati</taxon>
        <taxon>Methanobacteriota</taxon>
        <taxon>Stenosarchaea group</taxon>
        <taxon>Methanomicrobia</taxon>
        <taxon>Methanomicrobiales</taxon>
        <taxon>Methanomicrobiaceae</taxon>
        <taxon>Methanofollis</taxon>
    </lineage>
</organism>
<sequence>MAFREIDDDLWKIVRKYLPSTKPHIGRPWCDPRGFFNGILYV</sequence>
<proteinExistence type="predicted"/>
<dbReference type="EMBL" id="CP036172">
    <property type="protein sequence ID" value="QSZ67857.1"/>
    <property type="molecule type" value="Genomic_DNA"/>
</dbReference>
<evidence type="ECO:0000313" key="2">
    <source>
        <dbReference type="Proteomes" id="UP001042704"/>
    </source>
</evidence>
<keyword evidence="2" id="KW-1185">Reference proteome</keyword>
<reference evidence="1" key="2">
    <citation type="submission" date="2019-02" db="EMBL/GenBank/DDBJ databases">
        <authorList>
            <person name="Chen S.-C."/>
            <person name="Chien H.-H."/>
            <person name="Lai M.-C."/>
        </authorList>
    </citation>
    <scope>NUCLEOTIDE SEQUENCE</scope>
    <source>
        <strain evidence="1">N2F9704</strain>
    </source>
</reference>
<dbReference type="Proteomes" id="UP001042704">
    <property type="component" value="Chromosome"/>
</dbReference>